<gene>
    <name evidence="23" type="ORF">COY09_02170</name>
</gene>
<evidence type="ECO:0000256" key="1">
    <source>
        <dbReference type="ARBA" id="ARBA00001946"/>
    </source>
</evidence>
<dbReference type="GO" id="GO:0008828">
    <property type="term" value="F:dATP diphosphatase activity"/>
    <property type="evidence" value="ECO:0007669"/>
    <property type="project" value="UniProtKB-EC"/>
</dbReference>
<dbReference type="EMBL" id="PFOI01000037">
    <property type="protein sequence ID" value="PIZ70750.1"/>
    <property type="molecule type" value="Genomic_DNA"/>
</dbReference>
<evidence type="ECO:0000256" key="4">
    <source>
        <dbReference type="ARBA" id="ARBA00022723"/>
    </source>
</evidence>
<evidence type="ECO:0000256" key="21">
    <source>
        <dbReference type="ARBA" id="ARBA00053094"/>
    </source>
</evidence>
<evidence type="ECO:0000313" key="24">
    <source>
        <dbReference type="Proteomes" id="UP000231071"/>
    </source>
</evidence>
<comment type="catalytic activity">
    <reaction evidence="20">
        <text>N(6)-methyl-dATP + H2O = N(6)-methyl-dAMP + diphosphate + H(+)</text>
        <dbReference type="Rhea" id="RHEA:67604"/>
        <dbReference type="ChEBI" id="CHEBI:15377"/>
        <dbReference type="ChEBI" id="CHEBI:15378"/>
        <dbReference type="ChEBI" id="CHEBI:33019"/>
        <dbReference type="ChEBI" id="CHEBI:169976"/>
        <dbReference type="ChEBI" id="CHEBI:172872"/>
    </reaction>
    <physiologicalReaction direction="left-to-right" evidence="20">
        <dbReference type="Rhea" id="RHEA:67605"/>
    </physiologicalReaction>
</comment>
<organism evidence="23 24">
    <name type="scientific">Candidatus Portnoybacteria bacterium CG_4_10_14_0_2_um_filter_39_11</name>
    <dbReference type="NCBI Taxonomy" id="1974797"/>
    <lineage>
        <taxon>Bacteria</taxon>
        <taxon>Candidatus Portnoyibacteriota</taxon>
    </lineage>
</organism>
<dbReference type="Proteomes" id="UP000231071">
    <property type="component" value="Unassembled WGS sequence"/>
</dbReference>
<evidence type="ECO:0000256" key="19">
    <source>
        <dbReference type="ARBA" id="ARBA00048894"/>
    </source>
</evidence>
<evidence type="ECO:0000259" key="22">
    <source>
        <dbReference type="PROSITE" id="PS51462"/>
    </source>
</evidence>
<reference evidence="24" key="1">
    <citation type="submission" date="2017-09" db="EMBL/GenBank/DDBJ databases">
        <title>Depth-based differentiation of microbial function through sediment-hosted aquifers and enrichment of novel symbionts in the deep terrestrial subsurface.</title>
        <authorList>
            <person name="Probst A.J."/>
            <person name="Ladd B."/>
            <person name="Jarett J.K."/>
            <person name="Geller-Mcgrath D.E."/>
            <person name="Sieber C.M.K."/>
            <person name="Emerson J.B."/>
            <person name="Anantharaman K."/>
            <person name="Thomas B.C."/>
            <person name="Malmstrom R."/>
            <person name="Stieglmeier M."/>
            <person name="Klingl A."/>
            <person name="Woyke T."/>
            <person name="Ryan C.M."/>
            <person name="Banfield J.F."/>
        </authorList>
    </citation>
    <scope>NUCLEOTIDE SEQUENCE [LARGE SCALE GENOMIC DNA]</scope>
</reference>
<dbReference type="InterPro" id="IPR020084">
    <property type="entry name" value="NUDIX_hydrolase_CS"/>
</dbReference>
<dbReference type="PROSITE" id="PS51462">
    <property type="entry name" value="NUDIX"/>
    <property type="match status" value="1"/>
</dbReference>
<evidence type="ECO:0000256" key="7">
    <source>
        <dbReference type="ARBA" id="ARBA00024448"/>
    </source>
</evidence>
<dbReference type="GO" id="GO:0042262">
    <property type="term" value="P:DNA protection"/>
    <property type="evidence" value="ECO:0007669"/>
    <property type="project" value="InterPro"/>
</dbReference>
<evidence type="ECO:0000256" key="10">
    <source>
        <dbReference type="ARBA" id="ARBA00024596"/>
    </source>
</evidence>
<evidence type="ECO:0000256" key="20">
    <source>
        <dbReference type="ARBA" id="ARBA00049032"/>
    </source>
</evidence>
<dbReference type="AlphaFoldDB" id="A0A2M7UHS4"/>
<evidence type="ECO:0000256" key="9">
    <source>
        <dbReference type="ARBA" id="ARBA00024486"/>
    </source>
</evidence>
<evidence type="ECO:0000256" key="12">
    <source>
        <dbReference type="ARBA" id="ARBA00026218"/>
    </source>
</evidence>
<dbReference type="InterPro" id="IPR003563">
    <property type="entry name" value="8ODP"/>
</dbReference>
<feature type="domain" description="Nudix hydrolase" evidence="22">
    <location>
        <begin position="1"/>
        <end position="111"/>
    </location>
</feature>
<evidence type="ECO:0000256" key="2">
    <source>
        <dbReference type="ARBA" id="ARBA00005582"/>
    </source>
</evidence>
<comment type="catalytic activity">
    <reaction evidence="8">
        <text>2-oxo-dATP + H2O = 2-oxo-dAMP + diphosphate + H(+)</text>
        <dbReference type="Rhea" id="RHEA:31583"/>
        <dbReference type="ChEBI" id="CHEBI:15377"/>
        <dbReference type="ChEBI" id="CHEBI:15378"/>
        <dbReference type="ChEBI" id="CHEBI:33019"/>
        <dbReference type="ChEBI" id="CHEBI:63212"/>
        <dbReference type="ChEBI" id="CHEBI:77897"/>
        <dbReference type="EC" id="3.6.1.56"/>
    </reaction>
    <physiologicalReaction direction="left-to-right" evidence="8">
        <dbReference type="Rhea" id="RHEA:31584"/>
    </physiologicalReaction>
</comment>
<keyword evidence="5" id="KW-0378">Hydrolase</keyword>
<comment type="catalytic activity">
    <reaction evidence="18">
        <text>N(6)-methyl-ATP + H2O = N(6)-methyl-AMP + diphosphate + H(+)</text>
        <dbReference type="Rhea" id="RHEA:67608"/>
        <dbReference type="ChEBI" id="CHEBI:15377"/>
        <dbReference type="ChEBI" id="CHEBI:15378"/>
        <dbReference type="ChEBI" id="CHEBI:33019"/>
        <dbReference type="ChEBI" id="CHEBI:144842"/>
        <dbReference type="ChEBI" id="CHEBI:172873"/>
    </reaction>
    <physiologicalReaction direction="left-to-right" evidence="18">
        <dbReference type="Rhea" id="RHEA:67609"/>
    </physiologicalReaction>
</comment>
<evidence type="ECO:0000256" key="6">
    <source>
        <dbReference type="ARBA" id="ARBA00022842"/>
    </source>
</evidence>
<evidence type="ECO:0000256" key="17">
    <source>
        <dbReference type="ARBA" id="ARBA00032071"/>
    </source>
</evidence>
<protein>
    <recommendedName>
        <fullName evidence="12">Oxidized purine nucleoside triphosphate hydrolase</fullName>
        <ecNumber evidence="11">3.6.1.56</ecNumber>
    </recommendedName>
    <alternativeName>
        <fullName evidence="16">2-hydroxy-dATP diphosphatase</fullName>
    </alternativeName>
    <alternativeName>
        <fullName evidence="15">7,8-dihydro-8-oxoguanine triphosphatase</fullName>
    </alternativeName>
    <alternativeName>
        <fullName evidence="14">8-oxo-dGTPase</fullName>
    </alternativeName>
    <alternativeName>
        <fullName evidence="17">Methylated purine nucleoside triphosphate hydrolase</fullName>
    </alternativeName>
    <alternativeName>
        <fullName evidence="13">Nucleoside diphosphate-linked moiety X motif 1</fullName>
    </alternativeName>
</protein>
<comment type="catalytic activity">
    <reaction evidence="7">
        <text>8-oxo-dATP + H2O = 8-oxo-dAMP + diphosphate + H(+)</text>
        <dbReference type="Rhea" id="RHEA:65396"/>
        <dbReference type="ChEBI" id="CHEBI:15377"/>
        <dbReference type="ChEBI" id="CHEBI:15378"/>
        <dbReference type="ChEBI" id="CHEBI:33019"/>
        <dbReference type="ChEBI" id="CHEBI:71361"/>
        <dbReference type="ChEBI" id="CHEBI:172871"/>
    </reaction>
    <physiologicalReaction direction="left-to-right" evidence="7">
        <dbReference type="Rhea" id="RHEA:65397"/>
    </physiologicalReaction>
</comment>
<dbReference type="GO" id="GO:0005737">
    <property type="term" value="C:cytoplasm"/>
    <property type="evidence" value="ECO:0007669"/>
    <property type="project" value="TreeGrafter"/>
</dbReference>
<comment type="function">
    <text evidence="21">Oxidized purine nucleoside triphosphate hydrolase which is a prominent sanitizer of the oxidized nucleotide pool. Catalyzes the hydrolysis of 2-oxo-dATP (2-hydroxy-dATP) into 2-oxo-dAMP. Also has a significant hydrolase activity toward 2-oxo-ATP, 8-oxo-dGTP and 8-oxo-dATP. Through the hydrolysis of oxidized purine nucleoside triphosphates, prevents their incorporation into DNA and the subsequent transversions A:T to C:G and G:C to T:A. Also catalyzes the hydrolysis of methylated purine nucleoside triphosphate preventing their integration into DNA. Through this antimutagenic activity protects cells from oxidative stress.</text>
</comment>
<dbReference type="GO" id="GO:0046872">
    <property type="term" value="F:metal ion binding"/>
    <property type="evidence" value="ECO:0007669"/>
    <property type="project" value="UniProtKB-KW"/>
</dbReference>
<dbReference type="PANTHER" id="PTHR43758:SF2">
    <property type="entry name" value="OXIDIZED PURINE NUCLEOSIDE TRIPHOSPHATE HYDROLASE"/>
    <property type="match status" value="1"/>
</dbReference>
<evidence type="ECO:0000256" key="16">
    <source>
        <dbReference type="ARBA" id="ARBA00031927"/>
    </source>
</evidence>
<sequence>MKKRGFGAGRWNGFGGKVLPLEKVEDAMEREIQEEAGVELKDLRKVGIIDFEFKDNPEILQVHLFRSNDFFGEPIESEEMKPQWFHVDEIPFDDMWPDDRYWIPLFLSGKKFKGKFLFGESDVISDKELVEVEEI</sequence>
<dbReference type="SUPFAM" id="SSF55811">
    <property type="entry name" value="Nudix"/>
    <property type="match status" value="1"/>
</dbReference>
<dbReference type="Pfam" id="PF00293">
    <property type="entry name" value="NUDIX"/>
    <property type="match status" value="1"/>
</dbReference>
<dbReference type="GO" id="GO:0008413">
    <property type="term" value="F:8-oxo-7,8-dihydroguanosine triphosphate pyrophosphatase activity"/>
    <property type="evidence" value="ECO:0007669"/>
    <property type="project" value="InterPro"/>
</dbReference>
<dbReference type="PRINTS" id="PR01403">
    <property type="entry name" value="8OXTPHPHTASE"/>
</dbReference>
<evidence type="ECO:0000256" key="13">
    <source>
        <dbReference type="ARBA" id="ARBA00029673"/>
    </source>
</evidence>
<proteinExistence type="inferred from homology"/>
<evidence type="ECO:0000256" key="5">
    <source>
        <dbReference type="ARBA" id="ARBA00022801"/>
    </source>
</evidence>
<comment type="subunit">
    <text evidence="3">Monomer.</text>
</comment>
<evidence type="ECO:0000256" key="14">
    <source>
        <dbReference type="ARBA" id="ARBA00030634"/>
    </source>
</evidence>
<evidence type="ECO:0000256" key="3">
    <source>
        <dbReference type="ARBA" id="ARBA00011245"/>
    </source>
</evidence>
<comment type="cofactor">
    <cofactor evidence="1">
        <name>Mg(2+)</name>
        <dbReference type="ChEBI" id="CHEBI:18420"/>
    </cofactor>
</comment>
<dbReference type="PROSITE" id="PS00893">
    <property type="entry name" value="NUDIX_BOX"/>
    <property type="match status" value="1"/>
</dbReference>
<dbReference type="Gene3D" id="3.90.79.10">
    <property type="entry name" value="Nucleoside Triphosphate Pyrophosphohydrolase"/>
    <property type="match status" value="1"/>
</dbReference>
<evidence type="ECO:0000256" key="15">
    <source>
        <dbReference type="ARBA" id="ARBA00030682"/>
    </source>
</evidence>
<comment type="catalytic activity">
    <reaction evidence="9">
        <text>8-oxo-dGTP + H2O = 8-oxo-dGMP + diphosphate + H(+)</text>
        <dbReference type="Rhea" id="RHEA:31575"/>
        <dbReference type="ChEBI" id="CHEBI:15377"/>
        <dbReference type="ChEBI" id="CHEBI:15378"/>
        <dbReference type="ChEBI" id="CHEBI:33019"/>
        <dbReference type="ChEBI" id="CHEBI:63224"/>
        <dbReference type="ChEBI" id="CHEBI:77896"/>
    </reaction>
    <physiologicalReaction direction="left-to-right" evidence="9">
        <dbReference type="Rhea" id="RHEA:31576"/>
    </physiologicalReaction>
</comment>
<name>A0A2M7UHS4_9BACT</name>
<evidence type="ECO:0000256" key="18">
    <source>
        <dbReference type="ARBA" id="ARBA00048002"/>
    </source>
</evidence>
<evidence type="ECO:0000313" key="23">
    <source>
        <dbReference type="EMBL" id="PIZ70750.1"/>
    </source>
</evidence>
<comment type="catalytic activity">
    <reaction evidence="19">
        <text>O(6)-methyl-dGTP + H2O = O(6)-methyl-dGMP + diphosphate + H(+)</text>
        <dbReference type="Rhea" id="RHEA:67600"/>
        <dbReference type="ChEBI" id="CHEBI:15377"/>
        <dbReference type="ChEBI" id="CHEBI:15378"/>
        <dbReference type="ChEBI" id="CHEBI:33019"/>
        <dbReference type="ChEBI" id="CHEBI:169974"/>
        <dbReference type="ChEBI" id="CHEBI:169975"/>
    </reaction>
    <physiologicalReaction direction="left-to-right" evidence="19">
        <dbReference type="Rhea" id="RHEA:67601"/>
    </physiologicalReaction>
</comment>
<dbReference type="InterPro" id="IPR015797">
    <property type="entry name" value="NUDIX_hydrolase-like_dom_sf"/>
</dbReference>
<keyword evidence="4" id="KW-0479">Metal-binding</keyword>
<evidence type="ECO:0000256" key="8">
    <source>
        <dbReference type="ARBA" id="ARBA00024459"/>
    </source>
</evidence>
<accession>A0A2M7UHS4</accession>
<dbReference type="PANTHER" id="PTHR43758">
    <property type="entry name" value="7,8-DIHYDRO-8-OXOGUANINE TRIPHOSPHATASE"/>
    <property type="match status" value="1"/>
</dbReference>
<comment type="catalytic activity">
    <reaction evidence="10">
        <text>2-oxo-ATP + H2O = 2-oxo-AMP + diphosphate + H(+)</text>
        <dbReference type="Rhea" id="RHEA:67392"/>
        <dbReference type="ChEBI" id="CHEBI:15377"/>
        <dbReference type="ChEBI" id="CHEBI:15378"/>
        <dbReference type="ChEBI" id="CHEBI:33019"/>
        <dbReference type="ChEBI" id="CHEBI:71395"/>
        <dbReference type="ChEBI" id="CHEBI:172878"/>
    </reaction>
    <physiologicalReaction direction="left-to-right" evidence="10">
        <dbReference type="Rhea" id="RHEA:67393"/>
    </physiologicalReaction>
</comment>
<comment type="similarity">
    <text evidence="2">Belongs to the Nudix hydrolase family.</text>
</comment>
<dbReference type="InterPro" id="IPR000086">
    <property type="entry name" value="NUDIX_hydrolase_dom"/>
</dbReference>
<keyword evidence="6" id="KW-0460">Magnesium</keyword>
<comment type="caution">
    <text evidence="23">The sequence shown here is derived from an EMBL/GenBank/DDBJ whole genome shotgun (WGS) entry which is preliminary data.</text>
</comment>
<dbReference type="EC" id="3.6.1.56" evidence="11"/>
<evidence type="ECO:0000256" key="11">
    <source>
        <dbReference type="ARBA" id="ARBA00026103"/>
    </source>
</evidence>
<dbReference type="CDD" id="cd03427">
    <property type="entry name" value="NUDIX_MTH1_Nudt1"/>
    <property type="match status" value="1"/>
</dbReference>